<reference evidence="1" key="1">
    <citation type="submission" date="2019-08" db="EMBL/GenBank/DDBJ databases">
        <authorList>
            <person name="Kucharzyk K."/>
            <person name="Murdoch R.W."/>
            <person name="Higgins S."/>
            <person name="Loffler F."/>
        </authorList>
    </citation>
    <scope>NUCLEOTIDE SEQUENCE</scope>
</reference>
<organism evidence="1">
    <name type="scientific">bioreactor metagenome</name>
    <dbReference type="NCBI Taxonomy" id="1076179"/>
    <lineage>
        <taxon>unclassified sequences</taxon>
        <taxon>metagenomes</taxon>
        <taxon>ecological metagenomes</taxon>
    </lineage>
</organism>
<protein>
    <submittedName>
        <fullName evidence="1">Uncharacterized protein</fullName>
    </submittedName>
</protein>
<accession>A0A645H4I3</accession>
<proteinExistence type="predicted"/>
<name>A0A645H4I3_9ZZZZ</name>
<sequence length="58" mass="6654">MYVLTVQSYHLTNMGNFYGNMACLVEDLKSIPDIYLTLILKRGIYISSQIDISIVMIH</sequence>
<comment type="caution">
    <text evidence="1">The sequence shown here is derived from an EMBL/GenBank/DDBJ whole genome shotgun (WGS) entry which is preliminary data.</text>
</comment>
<gene>
    <name evidence="1" type="ORF">SDC9_181399</name>
</gene>
<dbReference type="AlphaFoldDB" id="A0A645H4I3"/>
<evidence type="ECO:0000313" key="1">
    <source>
        <dbReference type="EMBL" id="MPN33907.1"/>
    </source>
</evidence>
<dbReference type="EMBL" id="VSSQ01086648">
    <property type="protein sequence ID" value="MPN33907.1"/>
    <property type="molecule type" value="Genomic_DNA"/>
</dbReference>